<dbReference type="EMBL" id="UOGB01000224">
    <property type="protein sequence ID" value="VAX22017.1"/>
    <property type="molecule type" value="Genomic_DNA"/>
</dbReference>
<feature type="non-terminal residue" evidence="2">
    <location>
        <position position="249"/>
    </location>
</feature>
<dbReference type="InterPro" id="IPR029063">
    <property type="entry name" value="SAM-dependent_MTases_sf"/>
</dbReference>
<feature type="domain" description="Glycosyltransferase Maf N-terminal" evidence="1">
    <location>
        <begin position="73"/>
        <end position="123"/>
    </location>
</feature>
<dbReference type="Gene3D" id="3.40.50.150">
    <property type="entry name" value="Vaccinia Virus protein VP39"/>
    <property type="match status" value="1"/>
</dbReference>
<dbReference type="AlphaFoldDB" id="A0A3B1CZP5"/>
<gene>
    <name evidence="2" type="ORF">MNBD_NITROSPINAE03-1203</name>
</gene>
<evidence type="ECO:0000313" key="2">
    <source>
        <dbReference type="EMBL" id="VAX22017.1"/>
    </source>
</evidence>
<dbReference type="SUPFAM" id="SSF53335">
    <property type="entry name" value="S-adenosyl-L-methionine-dependent methyltransferases"/>
    <property type="match status" value="1"/>
</dbReference>
<sequence>MGFFENNLKVLSSRAPEMALKVEAVEVSERLVTSISRSGPPVPRLDDISIHSAYYPEKESEKFAAKISAGPGDTVVVFGFGFGYHLETLANCGARIIVVEPSEMMIKAALQSRDLRALLGKIDLTSPGQFDAVAEKIDYNKAIWIDHEPSVRISRAVRDNIAGPFMARIIAKHKQYKIMVVGPVYGGTTTTARSCVNALKSLGFTVEFVDNTIHRQEYFRISDVTGYKPHENALKKNYSDFLGEAVVAR</sequence>
<name>A0A3B1CZP5_9ZZZZ</name>
<protein>
    <recommendedName>
        <fullName evidence="1">Glycosyltransferase Maf N-terminal domain-containing protein</fullName>
    </recommendedName>
</protein>
<organism evidence="2">
    <name type="scientific">hydrothermal vent metagenome</name>
    <dbReference type="NCBI Taxonomy" id="652676"/>
    <lineage>
        <taxon>unclassified sequences</taxon>
        <taxon>metagenomes</taxon>
        <taxon>ecological metagenomes</taxon>
    </lineage>
</organism>
<evidence type="ECO:0000259" key="1">
    <source>
        <dbReference type="Pfam" id="PF20157"/>
    </source>
</evidence>
<proteinExistence type="predicted"/>
<reference evidence="2" key="1">
    <citation type="submission" date="2018-06" db="EMBL/GenBank/DDBJ databases">
        <authorList>
            <person name="Zhirakovskaya E."/>
        </authorList>
    </citation>
    <scope>NUCLEOTIDE SEQUENCE</scope>
</reference>
<dbReference type="Pfam" id="PF20157">
    <property type="entry name" value="Maf_flag10_N"/>
    <property type="match status" value="1"/>
</dbReference>
<dbReference type="InterPro" id="IPR045376">
    <property type="entry name" value="Maf_N"/>
</dbReference>
<accession>A0A3B1CZP5</accession>